<keyword evidence="5" id="KW-1133">Transmembrane helix</keyword>
<comment type="caution">
    <text evidence="6">The sequence shown here is derived from an EMBL/GenBank/DDBJ whole genome shotgun (WGS) entry which is preliminary data.</text>
</comment>
<dbReference type="Pfam" id="PF00379">
    <property type="entry name" value="Chitin_bind_4"/>
    <property type="match status" value="1"/>
</dbReference>
<dbReference type="AlphaFoldDB" id="A0AAU9UHE5"/>
<dbReference type="GO" id="GO:0005615">
    <property type="term" value="C:extracellular space"/>
    <property type="evidence" value="ECO:0007669"/>
    <property type="project" value="TreeGrafter"/>
</dbReference>
<evidence type="ECO:0000313" key="6">
    <source>
        <dbReference type="EMBL" id="CAH2098588.1"/>
    </source>
</evidence>
<name>A0AAU9UHE5_EUPED</name>
<dbReference type="PROSITE" id="PS00233">
    <property type="entry name" value="CHIT_BIND_RR_1"/>
    <property type="match status" value="1"/>
</dbReference>
<dbReference type="EMBL" id="CAKOGL010000020">
    <property type="protein sequence ID" value="CAH2098588.1"/>
    <property type="molecule type" value="Genomic_DNA"/>
</dbReference>
<evidence type="ECO:0008006" key="8">
    <source>
        <dbReference type="Google" id="ProtNLM"/>
    </source>
</evidence>
<evidence type="ECO:0000256" key="2">
    <source>
        <dbReference type="ARBA" id="ARBA00022729"/>
    </source>
</evidence>
<protein>
    <recommendedName>
        <fullName evidence="8">Pro-resilin</fullName>
    </recommendedName>
</protein>
<dbReference type="GO" id="GO:0031012">
    <property type="term" value="C:extracellular matrix"/>
    <property type="evidence" value="ECO:0007669"/>
    <property type="project" value="TreeGrafter"/>
</dbReference>
<dbReference type="PANTHER" id="PTHR12236:SF98">
    <property type="entry name" value="CUTICULAR PROTEIN 56F"/>
    <property type="match status" value="1"/>
</dbReference>
<accession>A0AAU9UHE5</accession>
<dbReference type="GO" id="GO:0042302">
    <property type="term" value="F:structural constituent of cuticle"/>
    <property type="evidence" value="ECO:0007669"/>
    <property type="project" value="UniProtKB-UniRule"/>
</dbReference>
<evidence type="ECO:0000256" key="1">
    <source>
        <dbReference type="ARBA" id="ARBA00022460"/>
    </source>
</evidence>
<feature type="compositionally biased region" description="Polar residues" evidence="4">
    <location>
        <begin position="89"/>
        <end position="229"/>
    </location>
</feature>
<feature type="region of interest" description="Disordered" evidence="4">
    <location>
        <begin position="301"/>
        <end position="365"/>
    </location>
</feature>
<keyword evidence="1 3" id="KW-0193">Cuticle</keyword>
<keyword evidence="2" id="KW-0732">Signal</keyword>
<feature type="transmembrane region" description="Helical" evidence="5">
    <location>
        <begin position="59"/>
        <end position="77"/>
    </location>
</feature>
<dbReference type="InterPro" id="IPR031311">
    <property type="entry name" value="CHIT_BIND_RR_consensus"/>
</dbReference>
<keyword evidence="5" id="KW-0812">Transmembrane</keyword>
<dbReference type="InterPro" id="IPR051217">
    <property type="entry name" value="Insect_Cuticle_Struc_Prot"/>
</dbReference>
<evidence type="ECO:0000256" key="3">
    <source>
        <dbReference type="PROSITE-ProRule" id="PRU00497"/>
    </source>
</evidence>
<evidence type="ECO:0000256" key="4">
    <source>
        <dbReference type="SAM" id="MobiDB-lite"/>
    </source>
</evidence>
<evidence type="ECO:0000256" key="5">
    <source>
        <dbReference type="SAM" id="Phobius"/>
    </source>
</evidence>
<evidence type="ECO:0000313" key="7">
    <source>
        <dbReference type="Proteomes" id="UP001153954"/>
    </source>
</evidence>
<proteinExistence type="predicted"/>
<dbReference type="InterPro" id="IPR000618">
    <property type="entry name" value="Insect_cuticle"/>
</dbReference>
<dbReference type="PANTHER" id="PTHR12236">
    <property type="entry name" value="STRUCTURAL CONTITUENT OF CUTICLE"/>
    <property type="match status" value="1"/>
</dbReference>
<feature type="region of interest" description="Disordered" evidence="4">
    <location>
        <begin position="87"/>
        <end position="244"/>
    </location>
</feature>
<keyword evidence="5" id="KW-0472">Membrane</keyword>
<keyword evidence="7" id="KW-1185">Reference proteome</keyword>
<organism evidence="6 7">
    <name type="scientific">Euphydryas editha</name>
    <name type="common">Edith's checkerspot</name>
    <dbReference type="NCBI Taxonomy" id="104508"/>
    <lineage>
        <taxon>Eukaryota</taxon>
        <taxon>Metazoa</taxon>
        <taxon>Ecdysozoa</taxon>
        <taxon>Arthropoda</taxon>
        <taxon>Hexapoda</taxon>
        <taxon>Insecta</taxon>
        <taxon>Pterygota</taxon>
        <taxon>Neoptera</taxon>
        <taxon>Endopterygota</taxon>
        <taxon>Lepidoptera</taxon>
        <taxon>Glossata</taxon>
        <taxon>Ditrysia</taxon>
        <taxon>Papilionoidea</taxon>
        <taxon>Nymphalidae</taxon>
        <taxon>Nymphalinae</taxon>
        <taxon>Euphydryas</taxon>
    </lineage>
</organism>
<sequence>MLKALTSSRARPNYAHGPRASKIVRARDPIPIPYHWLKGASQSPYIHKVPNKPEHLKALILRTIFIVCMVLIASSLAEPPVNRYLPPGSSRSSALSQTYGAPSFGSQTQNAVFRQPSSTYDTPSNSRPNSQYLPPSNQYSLPRTSTQYQAPRNQYLPPTSQYQAPTSQYRAPTSQYQAPSSQYQTPSNQYGLPNQGLSQSGSGVQYSAPSQEYGTPGTSRGADYQQSRQYLPPGGGYDDGSSGEPANYNFEYMVRDAYSGNDFGHRESRQGDRAVGLYYVLLPDGRKQTVEYEADQDGYKPRISYEDTGARSGYSGSQSSYNGSQSSYSGSQSDYSGSQSGYSGSQSGYSGSQSGYENQYPSGPY</sequence>
<dbReference type="PROSITE" id="PS51155">
    <property type="entry name" value="CHIT_BIND_RR_2"/>
    <property type="match status" value="1"/>
</dbReference>
<reference evidence="6" key="1">
    <citation type="submission" date="2022-03" db="EMBL/GenBank/DDBJ databases">
        <authorList>
            <person name="Tunstrom K."/>
        </authorList>
    </citation>
    <scope>NUCLEOTIDE SEQUENCE</scope>
</reference>
<dbReference type="Proteomes" id="UP001153954">
    <property type="component" value="Unassembled WGS sequence"/>
</dbReference>
<gene>
    <name evidence="6" type="ORF">EEDITHA_LOCUS13688</name>
</gene>
<feature type="compositionally biased region" description="Low complexity" evidence="4">
    <location>
        <begin position="312"/>
        <end position="356"/>
    </location>
</feature>